<dbReference type="EMBL" id="LT629732">
    <property type="protein sequence ID" value="SDT10761.1"/>
    <property type="molecule type" value="Genomic_DNA"/>
</dbReference>
<dbReference type="PROSITE" id="PS51186">
    <property type="entry name" value="GNAT"/>
    <property type="match status" value="1"/>
</dbReference>
<accession>A0A1H1XNW3</accession>
<dbReference type="SUPFAM" id="SSF55729">
    <property type="entry name" value="Acyl-CoA N-acyltransferases (Nat)"/>
    <property type="match status" value="1"/>
</dbReference>
<proteinExistence type="predicted"/>
<dbReference type="OrthoDB" id="4375873at2"/>
<gene>
    <name evidence="2" type="ORF">SAMN04489717_5059</name>
</gene>
<evidence type="ECO:0000259" key="1">
    <source>
        <dbReference type="PROSITE" id="PS51186"/>
    </source>
</evidence>
<dbReference type="AlphaFoldDB" id="A0A1H1XNW3"/>
<dbReference type="InterPro" id="IPR000182">
    <property type="entry name" value="GNAT_dom"/>
</dbReference>
<reference evidence="2 3" key="1">
    <citation type="submission" date="2016-10" db="EMBL/GenBank/DDBJ databases">
        <authorList>
            <person name="de Groot N.N."/>
        </authorList>
    </citation>
    <scope>NUCLEOTIDE SEQUENCE [LARGE SCALE GENOMIC DNA]</scope>
    <source>
        <strain evidence="2 3">DSM 22024</strain>
    </source>
</reference>
<dbReference type="Proteomes" id="UP000198983">
    <property type="component" value="Chromosome I"/>
</dbReference>
<keyword evidence="3" id="KW-1185">Reference proteome</keyword>
<dbReference type="Gene3D" id="3.40.630.30">
    <property type="match status" value="1"/>
</dbReference>
<dbReference type="STRING" id="117157.SAMN04489717_5059"/>
<name>A0A1H1XNW3_9ACTN</name>
<sequence>MTAGSGAPPPGNDVAGEWTRDRILATAADWVWVPDDATEVRTDDYHLIAYPEWFSSGTQVAWCRSERPADTLVREVAGQVRRWGRDQVSWWLSSASRPADLESWLRTAGAALSETVEVLAYDLTGPLPDVGTVDVRCVPVDDARTLADAHLVAQEVWGGGQPPSEQVERELAGCALPIAERGEFRVVAYVGNEPAATGGCTLAGGVARLWGAATRPALRGGGAYRAVLLTRLAIARDHGATLGLVKGRVATSGPILRRAGFTAYGRERRYLLPV</sequence>
<protein>
    <recommendedName>
        <fullName evidence="1">N-acetyltransferase domain-containing protein</fullName>
    </recommendedName>
</protein>
<organism evidence="2 3">
    <name type="scientific">Actinopolymorpha singaporensis</name>
    <dbReference type="NCBI Taxonomy" id="117157"/>
    <lineage>
        <taxon>Bacteria</taxon>
        <taxon>Bacillati</taxon>
        <taxon>Actinomycetota</taxon>
        <taxon>Actinomycetes</taxon>
        <taxon>Propionibacteriales</taxon>
        <taxon>Actinopolymorphaceae</taxon>
        <taxon>Actinopolymorpha</taxon>
    </lineage>
</organism>
<dbReference type="GO" id="GO:0016747">
    <property type="term" value="F:acyltransferase activity, transferring groups other than amino-acyl groups"/>
    <property type="evidence" value="ECO:0007669"/>
    <property type="project" value="InterPro"/>
</dbReference>
<evidence type="ECO:0000313" key="3">
    <source>
        <dbReference type="Proteomes" id="UP000198983"/>
    </source>
</evidence>
<feature type="domain" description="N-acetyltransferase" evidence="1">
    <location>
        <begin position="133"/>
        <end position="274"/>
    </location>
</feature>
<dbReference type="InterPro" id="IPR016181">
    <property type="entry name" value="Acyl_CoA_acyltransferase"/>
</dbReference>
<evidence type="ECO:0000313" key="2">
    <source>
        <dbReference type="EMBL" id="SDT10761.1"/>
    </source>
</evidence>
<dbReference type="RefSeq" id="WP_092656038.1">
    <property type="nucleotide sequence ID" value="NZ_LT629732.1"/>
</dbReference>